<reference evidence="1 2" key="1">
    <citation type="submission" date="2023-09" db="EMBL/GenBank/DDBJ databases">
        <title>The genome sequence of Streptomyces anthocyanicus.</title>
        <authorList>
            <person name="Mo P."/>
        </authorList>
    </citation>
    <scope>NUCLEOTIDE SEQUENCE [LARGE SCALE GENOMIC DNA]</scope>
    <source>
        <strain evidence="1 2">JCM 4387</strain>
    </source>
</reference>
<dbReference type="PIRSF" id="PIRSF017393">
    <property type="entry name" value="MTase_SAV2177"/>
    <property type="match status" value="1"/>
</dbReference>
<keyword evidence="1" id="KW-0489">Methyltransferase</keyword>
<dbReference type="InterPro" id="IPR006764">
    <property type="entry name" value="SAM_dep_MeTrfase_SAV2177_type"/>
</dbReference>
<organism evidence="1 2">
    <name type="scientific">Streptomyces violaceus</name>
    <name type="common">Streptomyces venezuelae</name>
    <dbReference type="NCBI Taxonomy" id="1936"/>
    <lineage>
        <taxon>Bacteria</taxon>
        <taxon>Bacillati</taxon>
        <taxon>Actinomycetota</taxon>
        <taxon>Actinomycetes</taxon>
        <taxon>Kitasatosporales</taxon>
        <taxon>Streptomycetaceae</taxon>
        <taxon>Streptomyces</taxon>
    </lineage>
</organism>
<dbReference type="EMBL" id="CP134213">
    <property type="protein sequence ID" value="WND23581.1"/>
    <property type="molecule type" value="Genomic_DNA"/>
</dbReference>
<proteinExistence type="predicted"/>
<gene>
    <name evidence="1" type="ORF">RI060_42445</name>
</gene>
<keyword evidence="2" id="KW-1185">Reference proteome</keyword>
<dbReference type="InterPro" id="IPR029063">
    <property type="entry name" value="SAM-dependent_MTases_sf"/>
</dbReference>
<dbReference type="Proteomes" id="UP001249394">
    <property type="component" value="Chromosome"/>
</dbReference>
<name>A0ABY9UL28_STRVL</name>
<dbReference type="EC" id="2.1.1.-" evidence="1"/>
<dbReference type="GO" id="GO:0032259">
    <property type="term" value="P:methylation"/>
    <property type="evidence" value="ECO:0007669"/>
    <property type="project" value="UniProtKB-KW"/>
</dbReference>
<accession>A0ABY9UL28</accession>
<evidence type="ECO:0000313" key="2">
    <source>
        <dbReference type="Proteomes" id="UP001249394"/>
    </source>
</evidence>
<dbReference type="GO" id="GO:0008168">
    <property type="term" value="F:methyltransferase activity"/>
    <property type="evidence" value="ECO:0007669"/>
    <property type="project" value="UniProtKB-KW"/>
</dbReference>
<keyword evidence="1" id="KW-0808">Transferase</keyword>
<sequence>MGWLQHGACCGCQDGVGAAVERGRVPQGDVLDVASASVARMTNYLLGGKDHYAADREACAQLLEVVPTARGVAAAAHRFLLRVTSLLAREHGIRQFVVFGTGLPTAVGVHHVAQAIDGRSHVVYADDDALALVHCRAMWEDWRRTLVMRAGPLQAEQLLLGPEVRRLIELDEPTAVMFVSVLHTIAQPADVAGVLEQVAGMMAPGSFIAASHLVSEDVQVRGRADALYRQASGGRWGQVRPRAEVARCFGSLPLLTPGLVDVCRWRPGADRMAAAGSWAWAEHGAVALVR</sequence>
<dbReference type="Pfam" id="PF04672">
    <property type="entry name" value="Methyltransf_19"/>
    <property type="match status" value="1"/>
</dbReference>
<dbReference type="Gene3D" id="3.40.50.150">
    <property type="entry name" value="Vaccinia Virus protein VP39"/>
    <property type="match status" value="1"/>
</dbReference>
<evidence type="ECO:0000313" key="1">
    <source>
        <dbReference type="EMBL" id="WND23581.1"/>
    </source>
</evidence>
<protein>
    <submittedName>
        <fullName evidence="1">SAM-dependent methyltransferase</fullName>
        <ecNumber evidence="1">2.1.1.-</ecNumber>
    </submittedName>
</protein>
<dbReference type="SUPFAM" id="SSF53335">
    <property type="entry name" value="S-adenosyl-L-methionine-dependent methyltransferases"/>
    <property type="match status" value="1"/>
</dbReference>